<evidence type="ECO:0000256" key="1">
    <source>
        <dbReference type="ARBA" id="ARBA00022722"/>
    </source>
</evidence>
<gene>
    <name evidence="3" type="ORF">AK829_00790</name>
</gene>
<evidence type="ECO:0000256" key="2">
    <source>
        <dbReference type="ARBA" id="ARBA00022801"/>
    </source>
</evidence>
<evidence type="ECO:0000313" key="4">
    <source>
        <dbReference type="Proteomes" id="UP000060016"/>
    </source>
</evidence>
<dbReference type="KEGG" id="crie:AK829_00790"/>
<keyword evidence="2" id="KW-0378">Hydrolase</keyword>
<dbReference type="Proteomes" id="UP000060016">
    <property type="component" value="Chromosome"/>
</dbReference>
<sequence length="126" mass="13450">MALAACCVLSACTTPGVGTGVGPSGLPACGRLPAQARDTISLINDGGPYPYPVNDDKRFGNYEGHLPSQARDYYREYTVDTPGVNHRGARRIVTGGGGDGVVDEWFYTDDHYETFCEISASEVEGK</sequence>
<dbReference type="InterPro" id="IPR000026">
    <property type="entry name" value="N1-like"/>
</dbReference>
<dbReference type="STRING" id="156976.AK829_00790"/>
<accession>A0A0K1RED4</accession>
<dbReference type="PATRIC" id="fig|156976.3.peg.150"/>
<dbReference type="Gene3D" id="3.10.450.30">
    <property type="entry name" value="Microbial ribonucleases"/>
    <property type="match status" value="1"/>
</dbReference>
<dbReference type="AlphaFoldDB" id="A0A0K1RED4"/>
<dbReference type="InterPro" id="IPR016191">
    <property type="entry name" value="Ribonuclease/ribotoxin"/>
</dbReference>
<evidence type="ECO:0000313" key="3">
    <source>
        <dbReference type="EMBL" id="AKV59748.1"/>
    </source>
</evidence>
<keyword evidence="4" id="KW-1185">Reference proteome</keyword>
<dbReference type="EMBL" id="CP012342">
    <property type="protein sequence ID" value="AKV59748.1"/>
    <property type="molecule type" value="Genomic_DNA"/>
</dbReference>
<organism evidence="3 4">
    <name type="scientific">Corynebacterium riegelii</name>
    <dbReference type="NCBI Taxonomy" id="156976"/>
    <lineage>
        <taxon>Bacteria</taxon>
        <taxon>Bacillati</taxon>
        <taxon>Actinomycetota</taxon>
        <taxon>Actinomycetes</taxon>
        <taxon>Mycobacteriales</taxon>
        <taxon>Corynebacteriaceae</taxon>
        <taxon>Corynebacterium</taxon>
    </lineage>
</organism>
<reference evidence="3 4" key="1">
    <citation type="submission" date="2015-08" db="EMBL/GenBank/DDBJ databases">
        <authorList>
            <person name="Babu N.S."/>
            <person name="Beckwith C.J."/>
            <person name="Beseler K.G."/>
            <person name="Brison A."/>
            <person name="Carone J.V."/>
            <person name="Caskin T.P."/>
            <person name="Diamond M."/>
            <person name="Durham M.E."/>
            <person name="Foxe J.M."/>
            <person name="Go M."/>
            <person name="Henderson B.A."/>
            <person name="Jones I.B."/>
            <person name="McGettigan J.A."/>
            <person name="Micheletti S.J."/>
            <person name="Nasrallah M.E."/>
            <person name="Ortiz D."/>
            <person name="Piller C.R."/>
            <person name="Privatt S.R."/>
            <person name="Schneider S.L."/>
            <person name="Sharp S."/>
            <person name="Smith T.C."/>
            <person name="Stanton J.D."/>
            <person name="Ullery H.E."/>
            <person name="Wilson R.J."/>
            <person name="Serrano M.G."/>
            <person name="Buck G."/>
            <person name="Lee V."/>
            <person name="Wang Y."/>
            <person name="Carvalho R."/>
            <person name="Voegtly L."/>
            <person name="Shi R."/>
            <person name="Duckworth R."/>
            <person name="Johnson A."/>
            <person name="Loviza R."/>
            <person name="Walstead R."/>
            <person name="Shah Z."/>
            <person name="Kiflezghi M."/>
            <person name="Wade K."/>
            <person name="Ball S.L."/>
            <person name="Bradley K.W."/>
            <person name="Asai D.J."/>
            <person name="Bowman C.A."/>
            <person name="Russell D.A."/>
            <person name="Pope W.H."/>
            <person name="Jacobs-Sera D."/>
            <person name="Hendrix R.W."/>
            <person name="Hatfull G.F."/>
        </authorList>
    </citation>
    <scope>NUCLEOTIDE SEQUENCE [LARGE SCALE GENOMIC DNA]</scope>
    <source>
        <strain evidence="3 4">PUDD_83A45</strain>
    </source>
</reference>
<dbReference type="GO" id="GO:0003723">
    <property type="term" value="F:RNA binding"/>
    <property type="evidence" value="ECO:0007669"/>
    <property type="project" value="InterPro"/>
</dbReference>
<dbReference type="GO" id="GO:0004521">
    <property type="term" value="F:RNA endonuclease activity"/>
    <property type="evidence" value="ECO:0007669"/>
    <property type="project" value="InterPro"/>
</dbReference>
<dbReference type="GO" id="GO:0016787">
    <property type="term" value="F:hydrolase activity"/>
    <property type="evidence" value="ECO:0007669"/>
    <property type="project" value="UniProtKB-KW"/>
</dbReference>
<keyword evidence="1" id="KW-0540">Nuclease</keyword>
<name>A0A0K1RED4_9CORY</name>
<dbReference type="SUPFAM" id="SSF53933">
    <property type="entry name" value="Microbial ribonucleases"/>
    <property type="match status" value="1"/>
</dbReference>
<proteinExistence type="predicted"/>
<protein>
    <submittedName>
        <fullName evidence="3">Uncharacterized protein</fullName>
    </submittedName>
</protein>
<dbReference type="Pfam" id="PF00545">
    <property type="entry name" value="Ribonuclease"/>
    <property type="match status" value="1"/>
</dbReference>